<feature type="signal peptide" evidence="4">
    <location>
        <begin position="1"/>
        <end position="30"/>
    </location>
</feature>
<dbReference type="PANTHER" id="PTHR34823">
    <property type="entry name" value="GLCNAC-BINDING PROTEIN A"/>
    <property type="match status" value="1"/>
</dbReference>
<dbReference type="CDD" id="cd21177">
    <property type="entry name" value="LPMO_AA10"/>
    <property type="match status" value="1"/>
</dbReference>
<dbReference type="InterPro" id="IPR004302">
    <property type="entry name" value="Cellulose/chitin-bd_N"/>
</dbReference>
<evidence type="ECO:0000256" key="4">
    <source>
        <dbReference type="SAM" id="SignalP"/>
    </source>
</evidence>
<dbReference type="SUPFAM" id="SSF81296">
    <property type="entry name" value="E set domains"/>
    <property type="match status" value="1"/>
</dbReference>
<keyword evidence="3" id="KW-0472">Membrane</keyword>
<name>A0A1Q4V4H3_9ACTN</name>
<accession>A0A1Q4V4H3</accession>
<dbReference type="AlphaFoldDB" id="A0A1Q4V4H3"/>
<dbReference type="NCBIfam" id="NF041528">
    <property type="entry name" value="strep_LAETG"/>
    <property type="match status" value="1"/>
</dbReference>
<gene>
    <name evidence="6" type="ORF">AB852_24125</name>
</gene>
<evidence type="ECO:0000256" key="2">
    <source>
        <dbReference type="SAM" id="MobiDB-lite"/>
    </source>
</evidence>
<organism evidence="6 7">
    <name type="scientific">Streptomyces uncialis</name>
    <dbReference type="NCBI Taxonomy" id="1048205"/>
    <lineage>
        <taxon>Bacteria</taxon>
        <taxon>Bacillati</taxon>
        <taxon>Actinomycetota</taxon>
        <taxon>Actinomycetes</taxon>
        <taxon>Kitasatosporales</taxon>
        <taxon>Streptomycetaceae</taxon>
        <taxon>Streptomyces</taxon>
    </lineage>
</organism>
<dbReference type="EMBL" id="LFBV01000006">
    <property type="protein sequence ID" value="OKH92705.1"/>
    <property type="molecule type" value="Genomic_DNA"/>
</dbReference>
<feature type="region of interest" description="Disordered" evidence="2">
    <location>
        <begin position="234"/>
        <end position="266"/>
    </location>
</feature>
<keyword evidence="3" id="KW-0812">Transmembrane</keyword>
<feature type="transmembrane region" description="Helical" evidence="3">
    <location>
        <begin position="306"/>
        <end position="326"/>
    </location>
</feature>
<dbReference type="PANTHER" id="PTHR34823:SF1">
    <property type="entry name" value="CHITIN-BINDING TYPE-4 DOMAIN-CONTAINING PROTEIN"/>
    <property type="match status" value="1"/>
</dbReference>
<evidence type="ECO:0000313" key="7">
    <source>
        <dbReference type="Proteomes" id="UP000186455"/>
    </source>
</evidence>
<dbReference type="Pfam" id="PF03067">
    <property type="entry name" value="LPMO_10"/>
    <property type="match status" value="1"/>
</dbReference>
<feature type="chain" id="PRO_5012502018" evidence="4">
    <location>
        <begin position="31"/>
        <end position="339"/>
    </location>
</feature>
<comment type="caution">
    <text evidence="6">The sequence shown here is derived from an EMBL/GenBank/DDBJ whole genome shotgun (WGS) entry which is preliminary data.</text>
</comment>
<evidence type="ECO:0000256" key="3">
    <source>
        <dbReference type="SAM" id="Phobius"/>
    </source>
</evidence>
<keyword evidence="1 4" id="KW-0732">Signal</keyword>
<sequence>MTARRTVAAIAALGVAPLALTVLTASPAAAHGSMSDPVSRVSACFAEGPESPDSAACKALVATSGTQPLYDWNEVNIANAAGAHRDIIPDGKLCSANRSKYAGLDAPRTDWPSSQLKSGQHTFQYRVTAPHKGSIELYITKVGYDPTKALKWSDLESQPFAKVTNPRLANGSFIFDGTVPQRTGRHLVYSVYQRSDSPEAFYTCSDVVFGNAGGGAAAPVASAPSNKLIEKERDNSTVEHDGHGDLSSTIKDGPQNASATDGPGSVTAVENGGAQGTAVKADAGARAQGGTTENLAETGGTSTTPYIAVGGAAVLALGAAGLFASARRRAATGGGRSGR</sequence>
<keyword evidence="7" id="KW-1185">Reference proteome</keyword>
<dbReference type="InterPro" id="IPR051024">
    <property type="entry name" value="GlcNAc_Chitin_IntDeg"/>
</dbReference>
<feature type="domain" description="Chitin-binding type-4" evidence="5">
    <location>
        <begin position="31"/>
        <end position="207"/>
    </location>
</feature>
<reference evidence="6 7" key="1">
    <citation type="submission" date="2015-06" db="EMBL/GenBank/DDBJ databases">
        <title>Cloning and characterization of the uncialamcin biosynthetic gene cluster.</title>
        <authorList>
            <person name="Yan X."/>
            <person name="Huang T."/>
            <person name="Ge H."/>
            <person name="Shen B."/>
        </authorList>
    </citation>
    <scope>NUCLEOTIDE SEQUENCE [LARGE SCALE GENOMIC DNA]</scope>
    <source>
        <strain evidence="6 7">DCA2648</strain>
    </source>
</reference>
<dbReference type="Gene3D" id="2.70.50.50">
    <property type="entry name" value="chitin-binding protein cbp21"/>
    <property type="match status" value="1"/>
</dbReference>
<protein>
    <submittedName>
        <fullName evidence="6">Chitin-binding protein</fullName>
    </submittedName>
</protein>
<dbReference type="Proteomes" id="UP000186455">
    <property type="component" value="Unassembled WGS sequence"/>
</dbReference>
<dbReference type="NCBIfam" id="TIGR01167">
    <property type="entry name" value="LPXTG_anchor"/>
    <property type="match status" value="1"/>
</dbReference>
<dbReference type="RefSeq" id="WP_073792324.1">
    <property type="nucleotide sequence ID" value="NZ_CP108638.1"/>
</dbReference>
<feature type="compositionally biased region" description="Basic and acidic residues" evidence="2">
    <location>
        <begin position="234"/>
        <end position="244"/>
    </location>
</feature>
<dbReference type="GeneID" id="96795900"/>
<dbReference type="STRING" id="1048205.AB852_24125"/>
<evidence type="ECO:0000259" key="5">
    <source>
        <dbReference type="Pfam" id="PF03067"/>
    </source>
</evidence>
<keyword evidence="3" id="KW-1133">Transmembrane helix</keyword>
<evidence type="ECO:0000313" key="6">
    <source>
        <dbReference type="EMBL" id="OKH92705.1"/>
    </source>
</evidence>
<feature type="compositionally biased region" description="Polar residues" evidence="2">
    <location>
        <begin position="246"/>
        <end position="259"/>
    </location>
</feature>
<proteinExistence type="predicted"/>
<evidence type="ECO:0000256" key="1">
    <source>
        <dbReference type="ARBA" id="ARBA00022729"/>
    </source>
</evidence>
<dbReference type="InterPro" id="IPR014756">
    <property type="entry name" value="Ig_E-set"/>
</dbReference>